<keyword evidence="3 7" id="KW-0853">WD repeat</keyword>
<evidence type="ECO:0000256" key="6">
    <source>
        <dbReference type="ARBA" id="ARBA00023125"/>
    </source>
</evidence>
<feature type="region of interest" description="Disordered" evidence="9">
    <location>
        <begin position="28"/>
        <end position="91"/>
    </location>
</feature>
<comment type="function">
    <text evidence="8">DNA-binding protein that binds to both single- and double-stranded DNA. Binds preferentially to UV-damaged DNA. May be involved in DNA-metabolic processes.</text>
</comment>
<feature type="compositionally biased region" description="Low complexity" evidence="9">
    <location>
        <begin position="475"/>
        <end position="488"/>
    </location>
</feature>
<dbReference type="GO" id="GO:0005634">
    <property type="term" value="C:nucleus"/>
    <property type="evidence" value="ECO:0007669"/>
    <property type="project" value="TreeGrafter"/>
</dbReference>
<dbReference type="GO" id="GO:2000001">
    <property type="term" value="P:regulation of DNA damage checkpoint"/>
    <property type="evidence" value="ECO:0007669"/>
    <property type="project" value="TreeGrafter"/>
</dbReference>
<evidence type="ECO:0000256" key="1">
    <source>
        <dbReference type="ARBA" id="ARBA00005434"/>
    </source>
</evidence>
<dbReference type="InterPro" id="IPR001680">
    <property type="entry name" value="WD40_rpt"/>
</dbReference>
<dbReference type="Pfam" id="PF00400">
    <property type="entry name" value="WD40"/>
    <property type="match status" value="1"/>
</dbReference>
<dbReference type="PROSITE" id="PS50082">
    <property type="entry name" value="WD_REPEATS_2"/>
    <property type="match status" value="1"/>
</dbReference>
<proteinExistence type="inferred from homology"/>
<keyword evidence="4" id="KW-0677">Repeat</keyword>
<dbReference type="InterPro" id="IPR050853">
    <property type="entry name" value="WD_repeat_DNA-damage-binding"/>
</dbReference>
<evidence type="ECO:0000256" key="4">
    <source>
        <dbReference type="ARBA" id="ARBA00022737"/>
    </source>
</evidence>
<sequence length="659" mass="71985">MTETENEYEQQRLENIRRNEALLKDLALTGPEGPLGLGIPRHAKRPIKAKPSAKRKAASALDQDTEAPRRSSRRLRHMDPDGKPVADTVLSGNIGAQPTFEMAPEPARKRGRYNGDLSLADTVLVTKAALARGNGDDDDGKPGAAHIKTFVNVCRQIAATAAEDGTFEDTEANSYVVSDLSNDQAKANYDQLTTTFKDCRIRYPNYRVGTVKNEDGDEEEVVVDGEATRKVTQDRIYTIAVHPNPQRLLVCAGDKSGALGFWLAGSTDGLPTWGGTSSTASPRVKTETDQSMGSIRPGAFNSSKDSADNDEGEETEVFNFKPHTRTISQIMFHRRDPAKLLTASYDGSIRMLDLHHSHDDEGFTEVCLAPDDDPFITSFDCDPATGQLVYYSTSDGTLGFRDLRMAVSSGGSGDDYEGGMGLLASVRSRLQDRKIGGLHLNPRDPRYLVTASLDRSMRVWDVRYLANIVKESSAAAAAAAKPSTPPSAGLRRSSRSPGHARDLVKPILAHRATKITKGLKEVKEVTALDYSKSVTAAYWDPTGRRLVNTGFDDTIRLTDVDWSAATDLKERAVIRHNNQTGRWLTMFRAKWSPSADVPPCIVVGNMKRYVDIFCGSTGELVTQLYDADRITAVPAVNEFHPTLPVIVAGNASGRMTVWA</sequence>
<gene>
    <name evidence="10" type="ORF">IWQ60_009244</name>
</gene>
<dbReference type="SUPFAM" id="SSF50978">
    <property type="entry name" value="WD40 repeat-like"/>
    <property type="match status" value="1"/>
</dbReference>
<accession>A0A9W8DQF7</accession>
<feature type="compositionally biased region" description="Basic residues" evidence="9">
    <location>
        <begin position="41"/>
        <end position="57"/>
    </location>
</feature>
<dbReference type="Proteomes" id="UP001150569">
    <property type="component" value="Unassembled WGS sequence"/>
</dbReference>
<feature type="repeat" description="WD" evidence="7">
    <location>
        <begin position="444"/>
        <end position="463"/>
    </location>
</feature>
<evidence type="ECO:0000313" key="11">
    <source>
        <dbReference type="Proteomes" id="UP001150569"/>
    </source>
</evidence>
<dbReference type="Gene3D" id="2.130.10.10">
    <property type="entry name" value="YVTN repeat-like/Quinoprotein amine dehydrogenase"/>
    <property type="match status" value="2"/>
</dbReference>
<keyword evidence="6 8" id="KW-0238">DNA-binding</keyword>
<dbReference type="EMBL" id="JANBPT010000756">
    <property type="protein sequence ID" value="KAJ1913351.1"/>
    <property type="molecule type" value="Genomic_DNA"/>
</dbReference>
<dbReference type="PROSITE" id="PS00678">
    <property type="entry name" value="WD_REPEATS_1"/>
    <property type="match status" value="1"/>
</dbReference>
<dbReference type="SMART" id="SM00320">
    <property type="entry name" value="WD40"/>
    <property type="match status" value="4"/>
</dbReference>
<dbReference type="GO" id="GO:0006974">
    <property type="term" value="P:DNA damage response"/>
    <property type="evidence" value="ECO:0007669"/>
    <property type="project" value="UniProtKB-KW"/>
</dbReference>
<dbReference type="InterPro" id="IPR036322">
    <property type="entry name" value="WD40_repeat_dom_sf"/>
</dbReference>
<dbReference type="AlphaFoldDB" id="A0A9W8DQF7"/>
<evidence type="ECO:0000256" key="7">
    <source>
        <dbReference type="PROSITE-ProRule" id="PRU00221"/>
    </source>
</evidence>
<evidence type="ECO:0000313" key="10">
    <source>
        <dbReference type="EMBL" id="KAJ1913351.1"/>
    </source>
</evidence>
<feature type="region of interest" description="Disordered" evidence="9">
    <location>
        <begin position="475"/>
        <end position="503"/>
    </location>
</feature>
<evidence type="ECO:0000256" key="5">
    <source>
        <dbReference type="ARBA" id="ARBA00022763"/>
    </source>
</evidence>
<protein>
    <recommendedName>
        <fullName evidence="2 8">DNA damage-binding protein CMR1</fullName>
    </recommendedName>
</protein>
<name>A0A9W8DQF7_9FUNG</name>
<dbReference type="GO" id="GO:0003677">
    <property type="term" value="F:DNA binding"/>
    <property type="evidence" value="ECO:0007669"/>
    <property type="project" value="UniProtKB-UniRule"/>
</dbReference>
<reference evidence="10" key="1">
    <citation type="submission" date="2022-07" db="EMBL/GenBank/DDBJ databases">
        <title>Phylogenomic reconstructions and comparative analyses of Kickxellomycotina fungi.</title>
        <authorList>
            <person name="Reynolds N.K."/>
            <person name="Stajich J.E."/>
            <person name="Barry K."/>
            <person name="Grigoriev I.V."/>
            <person name="Crous P."/>
            <person name="Smith M.E."/>
        </authorList>
    </citation>
    <scope>NUCLEOTIDE SEQUENCE</scope>
    <source>
        <strain evidence="10">RSA 861</strain>
    </source>
</reference>
<dbReference type="InterPro" id="IPR019775">
    <property type="entry name" value="WD40_repeat_CS"/>
</dbReference>
<comment type="caution">
    <text evidence="10">The sequence shown here is derived from an EMBL/GenBank/DDBJ whole genome shotgun (WGS) entry which is preliminary data.</text>
</comment>
<dbReference type="OrthoDB" id="9890280at2759"/>
<keyword evidence="5 8" id="KW-0227">DNA damage</keyword>
<dbReference type="PANTHER" id="PTHR14773:SF0">
    <property type="entry name" value="WD REPEAT-CONTAINING PROTEIN 76"/>
    <property type="match status" value="1"/>
</dbReference>
<feature type="region of interest" description="Disordered" evidence="9">
    <location>
        <begin position="273"/>
        <end position="314"/>
    </location>
</feature>
<dbReference type="PANTHER" id="PTHR14773">
    <property type="entry name" value="WD REPEAT-CONTAINING PROTEIN 76"/>
    <property type="match status" value="1"/>
</dbReference>
<dbReference type="InterPro" id="IPR015943">
    <property type="entry name" value="WD40/YVTN_repeat-like_dom_sf"/>
</dbReference>
<evidence type="ECO:0000256" key="3">
    <source>
        <dbReference type="ARBA" id="ARBA00022574"/>
    </source>
</evidence>
<organism evidence="10 11">
    <name type="scientific">Tieghemiomyces parasiticus</name>
    <dbReference type="NCBI Taxonomy" id="78921"/>
    <lineage>
        <taxon>Eukaryota</taxon>
        <taxon>Fungi</taxon>
        <taxon>Fungi incertae sedis</taxon>
        <taxon>Zoopagomycota</taxon>
        <taxon>Kickxellomycotina</taxon>
        <taxon>Dimargaritomycetes</taxon>
        <taxon>Dimargaritales</taxon>
        <taxon>Dimargaritaceae</taxon>
        <taxon>Tieghemiomyces</taxon>
    </lineage>
</organism>
<keyword evidence="11" id="KW-1185">Reference proteome</keyword>
<evidence type="ECO:0000256" key="8">
    <source>
        <dbReference type="RuleBase" id="RU365004"/>
    </source>
</evidence>
<evidence type="ECO:0000256" key="2">
    <source>
        <dbReference type="ARBA" id="ARBA00021132"/>
    </source>
</evidence>
<evidence type="ECO:0000256" key="9">
    <source>
        <dbReference type="SAM" id="MobiDB-lite"/>
    </source>
</evidence>
<comment type="similarity">
    <text evidence="1 8">Belongs to the WD repeat DDB2/WDR76 family.</text>
</comment>